<name>W3WWZ9_PESFW</name>
<dbReference type="GeneID" id="19274727"/>
<evidence type="ECO:0000313" key="10">
    <source>
        <dbReference type="Proteomes" id="UP000030651"/>
    </source>
</evidence>
<dbReference type="GO" id="GO:0006351">
    <property type="term" value="P:DNA-templated transcription"/>
    <property type="evidence" value="ECO:0007669"/>
    <property type="project" value="InterPro"/>
</dbReference>
<dbReference type="SMART" id="SM00906">
    <property type="entry name" value="Fungal_trans"/>
    <property type="match status" value="1"/>
</dbReference>
<evidence type="ECO:0000256" key="2">
    <source>
        <dbReference type="ARBA" id="ARBA00022833"/>
    </source>
</evidence>
<dbReference type="InterPro" id="IPR007219">
    <property type="entry name" value="XnlR_reg_dom"/>
</dbReference>
<evidence type="ECO:0000313" key="9">
    <source>
        <dbReference type="EMBL" id="ETS77652.1"/>
    </source>
</evidence>
<dbReference type="eggNOG" id="ENOG502RXDV">
    <property type="taxonomic scope" value="Eukaryota"/>
</dbReference>
<dbReference type="PANTHER" id="PTHR31313">
    <property type="entry name" value="TY1 ENHANCER ACTIVATOR"/>
    <property type="match status" value="1"/>
</dbReference>
<dbReference type="OMA" id="ITYLMGY"/>
<dbReference type="KEGG" id="pfy:PFICI_09714"/>
<dbReference type="EMBL" id="KI912115">
    <property type="protein sequence ID" value="ETS77652.1"/>
    <property type="molecule type" value="Genomic_DNA"/>
</dbReference>
<keyword evidence="2" id="KW-0862">Zinc</keyword>
<dbReference type="HOGENOM" id="CLU_007003_4_3_1"/>
<keyword evidence="3" id="KW-0805">Transcription regulation</keyword>
<keyword evidence="1" id="KW-0479">Metal-binding</keyword>
<keyword evidence="6" id="KW-0539">Nucleus</keyword>
<feature type="domain" description="Xylanolytic transcriptional activator regulatory" evidence="8">
    <location>
        <begin position="263"/>
        <end position="339"/>
    </location>
</feature>
<dbReference type="GO" id="GO:0003677">
    <property type="term" value="F:DNA binding"/>
    <property type="evidence" value="ECO:0007669"/>
    <property type="project" value="UniProtKB-KW"/>
</dbReference>
<dbReference type="RefSeq" id="XP_007836486.1">
    <property type="nucleotide sequence ID" value="XM_007838295.1"/>
</dbReference>
<keyword evidence="7" id="KW-0175">Coiled coil</keyword>
<dbReference type="CDD" id="cd12148">
    <property type="entry name" value="fungal_TF_MHR"/>
    <property type="match status" value="1"/>
</dbReference>
<dbReference type="GO" id="GO:0008270">
    <property type="term" value="F:zinc ion binding"/>
    <property type="evidence" value="ECO:0007669"/>
    <property type="project" value="InterPro"/>
</dbReference>
<evidence type="ECO:0000256" key="7">
    <source>
        <dbReference type="SAM" id="Coils"/>
    </source>
</evidence>
<dbReference type="Pfam" id="PF04082">
    <property type="entry name" value="Fungal_trans"/>
    <property type="match status" value="1"/>
</dbReference>
<evidence type="ECO:0000256" key="6">
    <source>
        <dbReference type="ARBA" id="ARBA00023242"/>
    </source>
</evidence>
<reference evidence="10" key="1">
    <citation type="journal article" date="2015" name="BMC Genomics">
        <title>Genomic and transcriptomic analysis of the endophytic fungus Pestalotiopsis fici reveals its lifestyle and high potential for synthesis of natural products.</title>
        <authorList>
            <person name="Wang X."/>
            <person name="Zhang X."/>
            <person name="Liu L."/>
            <person name="Xiang M."/>
            <person name="Wang W."/>
            <person name="Sun X."/>
            <person name="Che Y."/>
            <person name="Guo L."/>
            <person name="Liu G."/>
            <person name="Guo L."/>
            <person name="Wang C."/>
            <person name="Yin W.B."/>
            <person name="Stadler M."/>
            <person name="Zhang X."/>
            <person name="Liu X."/>
        </authorList>
    </citation>
    <scope>NUCLEOTIDE SEQUENCE [LARGE SCALE GENOMIC DNA]</scope>
    <source>
        <strain evidence="10">W106-1 / CGMCC3.15140</strain>
    </source>
</reference>
<keyword evidence="5" id="KW-0804">Transcription</keyword>
<dbReference type="OrthoDB" id="4161332at2759"/>
<dbReference type="InterPro" id="IPR051615">
    <property type="entry name" value="Transcr_Regulatory_Elem"/>
</dbReference>
<evidence type="ECO:0000256" key="1">
    <source>
        <dbReference type="ARBA" id="ARBA00022723"/>
    </source>
</evidence>
<proteinExistence type="predicted"/>
<dbReference type="AlphaFoldDB" id="W3WWZ9"/>
<gene>
    <name evidence="9" type="ORF">PFICI_09714</name>
</gene>
<evidence type="ECO:0000259" key="8">
    <source>
        <dbReference type="SMART" id="SM00906"/>
    </source>
</evidence>
<evidence type="ECO:0000256" key="4">
    <source>
        <dbReference type="ARBA" id="ARBA00023125"/>
    </source>
</evidence>
<keyword evidence="4" id="KW-0238">DNA-binding</keyword>
<sequence>MSQIVGMAKRLQEAEATIVELKRALEQMSTEPRKPIVTTSDTLSGQISAADAPIASLPGAYVEVPRTTYALGRSATESRSSTTEELLSDISLDASGKVCYHGATSAVHDPAAVSNRSPNFQSFNEQNSKIDVRTLLTSNAMESRTWEEFAIGNAALQNDMPRDLMSRLLRIHWVTIGPMFMWVYRPAFMRDMMTGGQYYSPLLLNVMCGHAARFNERKIAEMLIARARLLLGAEIHKPSSIPTIQALLQMSARDLAYGQVSQAWTYSGIAFRMAHDMGLRHSSGSIYSLGSLNAEDLEIRRRCFWSCYFWDKAMSLYLGRMPALTELPSIHYPELLDDFQEHDLWIPDDAPTAGPDDSTPVFPPMKFHIVSSFVNACKLAVIISDIILCLYSGRHGEDVNVASRAIRERLDSWRALTPDHLKIDPNNLPEICPVPHIVSQNLLYYATTILLHRPFNSSAVHHAACRQAADSAEKLILLQERTHGLPKLSFLSAYCIYTAASVLVQDAKAGEPVASRRINTFLRTLATPAKTCTLMQRSMDIITSSLNSEAATPLPVTKSEQTSDNNPLTRQCLPAFLYQDTHLDYAAGPNVGGMDLDASSLLDCYPEQHMESSSSTGNWYMPPGP</sequence>
<accession>W3WWZ9</accession>
<evidence type="ECO:0000256" key="5">
    <source>
        <dbReference type="ARBA" id="ARBA00023163"/>
    </source>
</evidence>
<organism evidence="9 10">
    <name type="scientific">Pestalotiopsis fici (strain W106-1 / CGMCC3.15140)</name>
    <dbReference type="NCBI Taxonomy" id="1229662"/>
    <lineage>
        <taxon>Eukaryota</taxon>
        <taxon>Fungi</taxon>
        <taxon>Dikarya</taxon>
        <taxon>Ascomycota</taxon>
        <taxon>Pezizomycotina</taxon>
        <taxon>Sordariomycetes</taxon>
        <taxon>Xylariomycetidae</taxon>
        <taxon>Amphisphaeriales</taxon>
        <taxon>Sporocadaceae</taxon>
        <taxon>Pestalotiopsis</taxon>
    </lineage>
</organism>
<evidence type="ECO:0000256" key="3">
    <source>
        <dbReference type="ARBA" id="ARBA00023015"/>
    </source>
</evidence>
<keyword evidence="10" id="KW-1185">Reference proteome</keyword>
<dbReference type="Proteomes" id="UP000030651">
    <property type="component" value="Unassembled WGS sequence"/>
</dbReference>
<feature type="coiled-coil region" evidence="7">
    <location>
        <begin position="4"/>
        <end position="31"/>
    </location>
</feature>
<dbReference type="PANTHER" id="PTHR31313:SF85">
    <property type="entry name" value="ZN(II)2CYS6 TRANSCRIPTION FACTOR (EUROFUNG)"/>
    <property type="match status" value="1"/>
</dbReference>
<protein>
    <recommendedName>
        <fullName evidence="8">Xylanolytic transcriptional activator regulatory domain-containing protein</fullName>
    </recommendedName>
</protein>
<dbReference type="InParanoid" id="W3WWZ9"/>